<evidence type="ECO:0000256" key="4">
    <source>
        <dbReference type="SAM" id="MobiDB-lite"/>
    </source>
</evidence>
<keyword evidence="1" id="KW-0677">Repeat</keyword>
<evidence type="ECO:0000256" key="3">
    <source>
        <dbReference type="PROSITE-ProRule" id="PRU00023"/>
    </source>
</evidence>
<feature type="repeat" description="ANK" evidence="3">
    <location>
        <begin position="203"/>
        <end position="240"/>
    </location>
</feature>
<evidence type="ECO:0000313" key="5">
    <source>
        <dbReference type="EMBL" id="QOT75536.1"/>
    </source>
</evidence>
<dbReference type="Pfam" id="PF12796">
    <property type="entry name" value="Ank_2"/>
    <property type="match status" value="2"/>
</dbReference>
<dbReference type="PROSITE" id="PS50297">
    <property type="entry name" value="ANK_REP_REGION"/>
    <property type="match status" value="3"/>
</dbReference>
<dbReference type="InterPro" id="IPR002110">
    <property type="entry name" value="Ankyrin_rpt"/>
</dbReference>
<dbReference type="Gene3D" id="1.25.40.20">
    <property type="entry name" value="Ankyrin repeat-containing domain"/>
    <property type="match status" value="1"/>
</dbReference>
<dbReference type="SUPFAM" id="SSF48403">
    <property type="entry name" value="Ankyrin repeat"/>
    <property type="match status" value="1"/>
</dbReference>
<feature type="repeat" description="ANK" evidence="3">
    <location>
        <begin position="104"/>
        <end position="136"/>
    </location>
</feature>
<evidence type="ECO:0000256" key="1">
    <source>
        <dbReference type="ARBA" id="ARBA00022737"/>
    </source>
</evidence>
<dbReference type="InterPro" id="IPR050889">
    <property type="entry name" value="Dendritic_Spine_Reg/Scaffold"/>
</dbReference>
<dbReference type="SMART" id="SM00248">
    <property type="entry name" value="ANK"/>
    <property type="match status" value="5"/>
</dbReference>
<feature type="repeat" description="ANK" evidence="3">
    <location>
        <begin position="137"/>
        <end position="169"/>
    </location>
</feature>
<dbReference type="InterPro" id="IPR036770">
    <property type="entry name" value="Ankyrin_rpt-contain_sf"/>
</dbReference>
<dbReference type="EMBL" id="CP062803">
    <property type="protein sequence ID" value="QOT75536.1"/>
    <property type="molecule type" value="Genomic_DNA"/>
</dbReference>
<gene>
    <name evidence="5" type="ORF">F7R26_015270</name>
</gene>
<sequence length="267" mass="27533">MPRPAARPRRLVLAEVLGLTGLLMGGALLAGPGGSTLAARPASSGPAQSSPRSHGQGAAGSTAAAHDSVAGLDRNLLAAATLGDLELVKRLLASGASAQAADERGRSALLVAVYSRHTEVAKALVAAGADVNRKDMESNSPFLLAAATGQLELVQLALAHGADLNSTDSYDNTALIAACEHGNTEVVKVLLKAGVAVDHVNRQGWTALLETIVMGDGSARYEDTVQLLLDAGADANLADRDGTTPTRHARERSYKTMVKMLVRVRGH</sequence>
<dbReference type="PROSITE" id="PS50088">
    <property type="entry name" value="ANK_REPEAT"/>
    <property type="match status" value="4"/>
</dbReference>
<dbReference type="RefSeq" id="WP_150984145.1">
    <property type="nucleotide sequence ID" value="NZ_CP062803.1"/>
</dbReference>
<reference evidence="5 6" key="1">
    <citation type="submission" date="2020-10" db="EMBL/GenBank/DDBJ databases">
        <title>Complete genome sequence of Cupriavidus basilensis CCUG 49340T.</title>
        <authorList>
            <person name="Salva-Serra F."/>
            <person name="Donoso R.A."/>
            <person name="Cho K.H."/>
            <person name="Yoo J.A."/>
            <person name="Lee K."/>
            <person name="Yoon S.-H."/>
            <person name="Perez-Pantoja D."/>
            <person name="Moore E.R.B."/>
        </authorList>
    </citation>
    <scope>NUCLEOTIDE SEQUENCE [LARGE SCALE GENOMIC DNA]</scope>
    <source>
        <strain evidence="6">CCUG 49340</strain>
    </source>
</reference>
<keyword evidence="2 3" id="KW-0040">ANK repeat</keyword>
<dbReference type="PANTHER" id="PTHR24166:SF48">
    <property type="entry name" value="PROTEIN VAPYRIN"/>
    <property type="match status" value="1"/>
</dbReference>
<protein>
    <submittedName>
        <fullName evidence="5">Ankyrin repeat domain-containing protein</fullName>
    </submittedName>
</protein>
<feature type="region of interest" description="Disordered" evidence="4">
    <location>
        <begin position="36"/>
        <end position="62"/>
    </location>
</feature>
<dbReference type="PANTHER" id="PTHR24166">
    <property type="entry name" value="ROLLING PEBBLES, ISOFORM B"/>
    <property type="match status" value="1"/>
</dbReference>
<name>A0A643G1P0_9BURK</name>
<feature type="repeat" description="ANK" evidence="3">
    <location>
        <begin position="170"/>
        <end position="202"/>
    </location>
</feature>
<dbReference type="AlphaFoldDB" id="A0A643G1P0"/>
<evidence type="ECO:0000256" key="2">
    <source>
        <dbReference type="ARBA" id="ARBA00023043"/>
    </source>
</evidence>
<dbReference type="GeneID" id="98402270"/>
<evidence type="ECO:0000313" key="6">
    <source>
        <dbReference type="Proteomes" id="UP000397656"/>
    </source>
</evidence>
<organism evidence="5 6">
    <name type="scientific">Cupriavidus basilensis</name>
    <dbReference type="NCBI Taxonomy" id="68895"/>
    <lineage>
        <taxon>Bacteria</taxon>
        <taxon>Pseudomonadati</taxon>
        <taxon>Pseudomonadota</taxon>
        <taxon>Betaproteobacteria</taxon>
        <taxon>Burkholderiales</taxon>
        <taxon>Burkholderiaceae</taxon>
        <taxon>Cupriavidus</taxon>
    </lineage>
</organism>
<accession>A0A643G1P0</accession>
<dbReference type="Proteomes" id="UP000397656">
    <property type="component" value="Chromosome 1"/>
</dbReference>
<proteinExistence type="predicted"/>